<dbReference type="OrthoDB" id="3624966at2759"/>
<evidence type="ECO:0000313" key="1">
    <source>
        <dbReference type="EMBL" id="KAF7187112.1"/>
    </source>
</evidence>
<comment type="caution">
    <text evidence="1">The sequence shown here is derived from an EMBL/GenBank/DDBJ whole genome shotgun (WGS) entry which is preliminary data.</text>
</comment>
<organism evidence="1 2">
    <name type="scientific">Pseudocercospora fuligena</name>
    <dbReference type="NCBI Taxonomy" id="685502"/>
    <lineage>
        <taxon>Eukaryota</taxon>
        <taxon>Fungi</taxon>
        <taxon>Dikarya</taxon>
        <taxon>Ascomycota</taxon>
        <taxon>Pezizomycotina</taxon>
        <taxon>Dothideomycetes</taxon>
        <taxon>Dothideomycetidae</taxon>
        <taxon>Mycosphaerellales</taxon>
        <taxon>Mycosphaerellaceae</taxon>
        <taxon>Pseudocercospora</taxon>
    </lineage>
</organism>
<gene>
    <name evidence="1" type="ORF">HII31_11561</name>
</gene>
<dbReference type="Proteomes" id="UP000660729">
    <property type="component" value="Unassembled WGS sequence"/>
</dbReference>
<dbReference type="EMBL" id="JABCIY010000238">
    <property type="protein sequence ID" value="KAF7187112.1"/>
    <property type="molecule type" value="Genomic_DNA"/>
</dbReference>
<reference evidence="1" key="1">
    <citation type="submission" date="2020-04" db="EMBL/GenBank/DDBJ databases">
        <title>Draft genome resource of the tomato pathogen Pseudocercospora fuligena.</title>
        <authorList>
            <person name="Zaccaron A."/>
        </authorList>
    </citation>
    <scope>NUCLEOTIDE SEQUENCE</scope>
    <source>
        <strain evidence="1">PF001</strain>
    </source>
</reference>
<keyword evidence="2" id="KW-1185">Reference proteome</keyword>
<evidence type="ECO:0000313" key="2">
    <source>
        <dbReference type="Proteomes" id="UP000660729"/>
    </source>
</evidence>
<protein>
    <submittedName>
        <fullName evidence="1">Uncharacterized protein</fullName>
    </submittedName>
</protein>
<name>A0A8H6RAU4_9PEZI</name>
<sequence length="334" mass="37795">MSNSQSPFRKNLTTHDDIMDNWIHDPAAYAAIADFTPQELDDPIARASPEVHPLLAYERWVGLSKADYLRFLPSLRMTTVAIECIHATHFWHAFLFGPQVPRTDLDDVARGSFSQKYPDSRKPLPFEEEQKVLIALKDLASKVTFHMRDEGSTAFNARTQPSIKGKGTDSQAGVRSQIIVNSTSCDILKRPNLKLRARQRRWFELGMNLVHEVAHALHYATHGIVPEMFFEEHIFAEMGQAINDWIFNGEVQRENWNTPKERLILAKMPDFGTIIGHEALSVRYPVSASVPTMGTFRRLSDDDVEGALILFYLEIEPGKRLTLGPGGLEVTNVN</sequence>
<proteinExistence type="predicted"/>
<accession>A0A8H6RAU4</accession>
<dbReference type="AlphaFoldDB" id="A0A8H6RAU4"/>